<evidence type="ECO:0000313" key="2">
    <source>
        <dbReference type="Proteomes" id="UP000001567"/>
    </source>
</evidence>
<proteinExistence type="predicted"/>
<dbReference type="EMBL" id="CP000660">
    <property type="protein sequence ID" value="ABP51176.1"/>
    <property type="molecule type" value="Genomic_DNA"/>
</dbReference>
<name>A4WLA9_PYRAR</name>
<evidence type="ECO:0000313" key="1">
    <source>
        <dbReference type="EMBL" id="ABP51176.1"/>
    </source>
</evidence>
<organism evidence="1 2">
    <name type="scientific">Pyrobaculum arsenaticum (strain DSM 13514 / JCM 11321 / PZ6)</name>
    <dbReference type="NCBI Taxonomy" id="340102"/>
    <lineage>
        <taxon>Archaea</taxon>
        <taxon>Thermoproteota</taxon>
        <taxon>Thermoprotei</taxon>
        <taxon>Thermoproteales</taxon>
        <taxon>Thermoproteaceae</taxon>
        <taxon>Pyrobaculum</taxon>
    </lineage>
</organism>
<dbReference type="KEGG" id="pas:Pars_1622"/>
<protein>
    <submittedName>
        <fullName evidence="1">Uncharacterized protein</fullName>
    </submittedName>
</protein>
<reference evidence="1 2" key="1">
    <citation type="submission" date="2007-04" db="EMBL/GenBank/DDBJ databases">
        <title>Complete sequence of Pyrobaculum arsenaticum DSM 13514.</title>
        <authorList>
            <consortium name="US DOE Joint Genome Institute"/>
            <person name="Copeland A."/>
            <person name="Lucas S."/>
            <person name="Lapidus A."/>
            <person name="Barry K."/>
            <person name="Glavina del Rio T."/>
            <person name="Dalin E."/>
            <person name="Tice H."/>
            <person name="Pitluck S."/>
            <person name="Chain P."/>
            <person name="Malfatti S."/>
            <person name="Shin M."/>
            <person name="Vergez L."/>
            <person name="Schmutz J."/>
            <person name="Larimer F."/>
            <person name="Land M."/>
            <person name="Hauser L."/>
            <person name="Kyrpides N."/>
            <person name="Mikhailova N."/>
            <person name="Cozen A.E."/>
            <person name="Fitz-Gibbon S.T."/>
            <person name="House C.H."/>
            <person name="Saltikov C."/>
            <person name="Lowe T.M."/>
            <person name="Richardson P."/>
        </authorList>
    </citation>
    <scope>NUCLEOTIDE SEQUENCE [LARGE SCALE GENOMIC DNA]</scope>
    <source>
        <strain evidence="2">ATCC 700994 / DSM 13514 / JCM 11321 / PZ6</strain>
    </source>
</reference>
<accession>A4WLA9</accession>
<dbReference type="HOGENOM" id="CLU_1821093_0_0_2"/>
<gene>
    <name evidence="1" type="ordered locus">Pars_1622</name>
</gene>
<dbReference type="AlphaFoldDB" id="A4WLA9"/>
<sequence length="175" mass="19085">MRTGMSARNQDTSYATYVQEKCSISAPTATRLLSLSRVLLSVTASPGVRGISITAGGKILVSHLYAKSAYAAVLTRGEECLMDGEDLKKATWLLTRLMDRVGALVKSRYYTYTGTLEVANDAVIYKPYVSPTSTVEVVLSGKSARVKAGDLRKRYSTSIDVGAVLRKYLTRLEEC</sequence>
<dbReference type="Proteomes" id="UP000001567">
    <property type="component" value="Chromosome"/>
</dbReference>